<reference evidence="1" key="1">
    <citation type="submission" date="2014-09" db="EMBL/GenBank/DDBJ databases">
        <authorList>
            <person name="Magalhaes I.L.F."/>
            <person name="Oliveira U."/>
            <person name="Santos F.R."/>
            <person name="Vidigal T.H.D.A."/>
            <person name="Brescovit A.D."/>
            <person name="Santos A.J."/>
        </authorList>
    </citation>
    <scope>NUCLEOTIDE SEQUENCE</scope>
    <source>
        <tissue evidence="1">Shoot tissue taken approximately 20 cm above the soil surface</tissue>
    </source>
</reference>
<dbReference type="AlphaFoldDB" id="A0A0A9ASA3"/>
<proteinExistence type="predicted"/>
<name>A0A0A9ASA3_ARUDO</name>
<evidence type="ECO:0000313" key="1">
    <source>
        <dbReference type="EMBL" id="JAD52748.1"/>
    </source>
</evidence>
<organism evidence="1">
    <name type="scientific">Arundo donax</name>
    <name type="common">Giant reed</name>
    <name type="synonym">Donax arundinaceus</name>
    <dbReference type="NCBI Taxonomy" id="35708"/>
    <lineage>
        <taxon>Eukaryota</taxon>
        <taxon>Viridiplantae</taxon>
        <taxon>Streptophyta</taxon>
        <taxon>Embryophyta</taxon>
        <taxon>Tracheophyta</taxon>
        <taxon>Spermatophyta</taxon>
        <taxon>Magnoliopsida</taxon>
        <taxon>Liliopsida</taxon>
        <taxon>Poales</taxon>
        <taxon>Poaceae</taxon>
        <taxon>PACMAD clade</taxon>
        <taxon>Arundinoideae</taxon>
        <taxon>Arundineae</taxon>
        <taxon>Arundo</taxon>
    </lineage>
</organism>
<sequence>MLTRKIRWKQCSHWPVSAIV</sequence>
<reference evidence="1" key="2">
    <citation type="journal article" date="2015" name="Data Brief">
        <title>Shoot transcriptome of the giant reed, Arundo donax.</title>
        <authorList>
            <person name="Barrero R.A."/>
            <person name="Guerrero F.D."/>
            <person name="Moolhuijzen P."/>
            <person name="Goolsby J.A."/>
            <person name="Tidwell J."/>
            <person name="Bellgard S.E."/>
            <person name="Bellgard M.I."/>
        </authorList>
    </citation>
    <scope>NUCLEOTIDE SEQUENCE</scope>
    <source>
        <tissue evidence="1">Shoot tissue taken approximately 20 cm above the soil surface</tissue>
    </source>
</reference>
<accession>A0A0A9ASA3</accession>
<dbReference type="EMBL" id="GBRH01245147">
    <property type="protein sequence ID" value="JAD52748.1"/>
    <property type="molecule type" value="Transcribed_RNA"/>
</dbReference>
<protein>
    <submittedName>
        <fullName evidence="1">Uncharacterized protein</fullName>
    </submittedName>
</protein>